<proteinExistence type="predicted"/>
<gene>
    <name evidence="1" type="ORF">A9Q02_20070</name>
</gene>
<dbReference type="EMBL" id="LYXE01000174">
    <property type="protein sequence ID" value="PDV96877.1"/>
    <property type="molecule type" value="Genomic_DNA"/>
</dbReference>
<keyword evidence="2" id="KW-1185">Reference proteome</keyword>
<comment type="caution">
    <text evidence="1">The sequence shown here is derived from an EMBL/GenBank/DDBJ whole genome shotgun (WGS) entry which is preliminary data.</text>
</comment>
<organism evidence="1 2">
    <name type="scientific">Candidatus Chloroploca asiatica</name>
    <dbReference type="NCBI Taxonomy" id="1506545"/>
    <lineage>
        <taxon>Bacteria</taxon>
        <taxon>Bacillati</taxon>
        <taxon>Chloroflexota</taxon>
        <taxon>Chloroflexia</taxon>
        <taxon>Chloroflexales</taxon>
        <taxon>Chloroflexineae</taxon>
        <taxon>Oscillochloridaceae</taxon>
        <taxon>Candidatus Chloroploca</taxon>
    </lineage>
</organism>
<dbReference type="SUPFAM" id="SSF52540">
    <property type="entry name" value="P-loop containing nucleoside triphosphate hydrolases"/>
    <property type="match status" value="1"/>
</dbReference>
<dbReference type="Proteomes" id="UP000220922">
    <property type="component" value="Unassembled WGS sequence"/>
</dbReference>
<dbReference type="PANTHER" id="PTHR34301">
    <property type="entry name" value="DNA-BINDING PROTEIN-RELATED"/>
    <property type="match status" value="1"/>
</dbReference>
<name>A0A2H3L149_9CHLR</name>
<reference evidence="1 2" key="1">
    <citation type="submission" date="2016-05" db="EMBL/GenBank/DDBJ databases">
        <authorList>
            <person name="Lavstsen T."/>
            <person name="Jespersen J.S."/>
        </authorList>
    </citation>
    <scope>NUCLEOTIDE SEQUENCE [LARGE SCALE GENOMIC DNA]</scope>
    <source>
        <strain evidence="1 2">B7-9</strain>
    </source>
</reference>
<evidence type="ECO:0000313" key="1">
    <source>
        <dbReference type="EMBL" id="PDV96877.1"/>
    </source>
</evidence>
<dbReference type="RefSeq" id="WP_097655032.1">
    <property type="nucleotide sequence ID" value="NZ_LYXE01000174.1"/>
</dbReference>
<dbReference type="OrthoDB" id="153203at2"/>
<dbReference type="AlphaFoldDB" id="A0A2H3L149"/>
<evidence type="ECO:0000313" key="2">
    <source>
        <dbReference type="Proteomes" id="UP000220922"/>
    </source>
</evidence>
<dbReference type="Gene3D" id="3.40.50.300">
    <property type="entry name" value="P-loop containing nucleotide triphosphate hydrolases"/>
    <property type="match status" value="1"/>
</dbReference>
<dbReference type="InterPro" id="IPR027417">
    <property type="entry name" value="P-loop_NTPase"/>
</dbReference>
<protein>
    <submittedName>
        <fullName evidence="1">Uncharacterized protein</fullName>
    </submittedName>
</protein>
<accession>A0A2H3L149</accession>
<sequence length="590" mass="64257">MTLPRPVNKKTYPQKEAWTDSQRLAKLFAEAKIALLFACRGAAILPDAAQPAHGMLSGVAQALNAEGVPLVLAMQFTVRISAATRAVDLLVRDLYAGHSIQASVARLRRSLFVEEDDQRSWYVPTLTIRSRAIGPLNIMPPTQVESDAQAAVSLLAARERSAAFQAADAADAADAPDAARSTALTQAESDTQAAASLLAVRERSAAFQAADADAADSPDAARSTALTQAESDAQAAASLLAAHERSAAFQAADAPDAAWKAALRYQTENPFIVGAPVPPHRFYGREEARRMLRSRLGSRDSSQSVNIVGWRRSGKSSLLTYVYQQIHEFCAPEKQPLPIMLSLQDQRFHTPTGINEGLRRAIEQATGQAPWQRSENGDLWAINDGLAALRDSGRRLIILIDEFEQISTRLAEFVDWGSDWRYKASDAGYFGLVIASLRPIGEGYASLGLDSPFGNIFLQTELGAFTEPTWHQLVHDGFAQQQLSAAQLALLDELAGGMPYYVQLAASLLWEQPEPTWVREQFALQTAPRFAELLRDLNDLEAHALRYAAGLSGLVAPEPALVQRLHRLGLLRSDGHLFSSALATYLRGTR</sequence>
<dbReference type="PANTHER" id="PTHR34301:SF8">
    <property type="entry name" value="ATPASE DOMAIN-CONTAINING PROTEIN"/>
    <property type="match status" value="1"/>
</dbReference>